<dbReference type="EMBL" id="CACVKT020001098">
    <property type="protein sequence ID" value="CAC5365023.1"/>
    <property type="molecule type" value="Genomic_DNA"/>
</dbReference>
<dbReference type="InterPro" id="IPR036397">
    <property type="entry name" value="RNaseH_sf"/>
</dbReference>
<dbReference type="GO" id="GO:0003676">
    <property type="term" value="F:nucleic acid binding"/>
    <property type="evidence" value="ECO:0007669"/>
    <property type="project" value="InterPro"/>
</dbReference>
<evidence type="ECO:0000313" key="1">
    <source>
        <dbReference type="EMBL" id="CAC5365023.1"/>
    </source>
</evidence>
<accession>A0A6J8AEG9</accession>
<name>A0A6J8AEG9_MYTCO</name>
<dbReference type="AlphaFoldDB" id="A0A6J8AEG9"/>
<evidence type="ECO:0000313" key="2">
    <source>
        <dbReference type="Proteomes" id="UP000507470"/>
    </source>
</evidence>
<proteinExistence type="predicted"/>
<sequence>MASDEVVFCKENVEFLNGKELLDEKICTSVVYTDASGTGFGGYIVDYEKREVKGSWKPEEQEKSSTWRELEAVYRMLMSKLTYLKGQKVLWRTEDQNVVHILYKGSVKSDLQRIAINIADICTRKEIQLSPQWIPRTDNVKADLFSKKSDCDDLEIKEYIFNHLNKKWVRYSIDRFASDYNKKKCIRFNSKHWCTGTEGIDAFNYAWAEENSWIVPPPSLIAKCILKIKQEHVTCTLVIPKWTSAAFWPLLVTENGGGGGVVN</sequence>
<dbReference type="OrthoDB" id="6152309at2759"/>
<keyword evidence="2" id="KW-1185">Reference proteome</keyword>
<reference evidence="1 2" key="1">
    <citation type="submission" date="2020-06" db="EMBL/GenBank/DDBJ databases">
        <authorList>
            <person name="Li R."/>
            <person name="Bekaert M."/>
        </authorList>
    </citation>
    <scope>NUCLEOTIDE SEQUENCE [LARGE SCALE GENOMIC DNA]</scope>
    <source>
        <strain evidence="2">wild</strain>
    </source>
</reference>
<protein>
    <recommendedName>
        <fullName evidence="3">RNase H type-1 domain-containing protein</fullName>
    </recommendedName>
</protein>
<evidence type="ECO:0008006" key="3">
    <source>
        <dbReference type="Google" id="ProtNLM"/>
    </source>
</evidence>
<dbReference type="PANTHER" id="PTHR33050:SF7">
    <property type="entry name" value="RIBONUCLEASE H"/>
    <property type="match status" value="1"/>
</dbReference>
<dbReference type="CDD" id="cd09275">
    <property type="entry name" value="RNase_HI_RT_DIRS1"/>
    <property type="match status" value="1"/>
</dbReference>
<dbReference type="InterPro" id="IPR052055">
    <property type="entry name" value="Hepadnavirus_pol/RT"/>
</dbReference>
<gene>
    <name evidence="1" type="ORF">MCOR_5852</name>
</gene>
<organism evidence="1 2">
    <name type="scientific">Mytilus coruscus</name>
    <name type="common">Sea mussel</name>
    <dbReference type="NCBI Taxonomy" id="42192"/>
    <lineage>
        <taxon>Eukaryota</taxon>
        <taxon>Metazoa</taxon>
        <taxon>Spiralia</taxon>
        <taxon>Lophotrochozoa</taxon>
        <taxon>Mollusca</taxon>
        <taxon>Bivalvia</taxon>
        <taxon>Autobranchia</taxon>
        <taxon>Pteriomorphia</taxon>
        <taxon>Mytilida</taxon>
        <taxon>Mytiloidea</taxon>
        <taxon>Mytilidae</taxon>
        <taxon>Mytilinae</taxon>
        <taxon>Mytilus</taxon>
    </lineage>
</organism>
<dbReference type="PANTHER" id="PTHR33050">
    <property type="entry name" value="REVERSE TRANSCRIPTASE DOMAIN-CONTAINING PROTEIN"/>
    <property type="match status" value="1"/>
</dbReference>
<dbReference type="Proteomes" id="UP000507470">
    <property type="component" value="Unassembled WGS sequence"/>
</dbReference>
<dbReference type="Gene3D" id="3.30.420.10">
    <property type="entry name" value="Ribonuclease H-like superfamily/Ribonuclease H"/>
    <property type="match status" value="1"/>
</dbReference>